<dbReference type="Pfam" id="PF04542">
    <property type="entry name" value="Sigma70_r2"/>
    <property type="match status" value="1"/>
</dbReference>
<dbReference type="PANTHER" id="PTHR43133:SF53">
    <property type="entry name" value="ECF RNA POLYMERASE SIGMA-E FACTOR"/>
    <property type="match status" value="1"/>
</dbReference>
<dbReference type="Gene3D" id="1.10.10.10">
    <property type="entry name" value="Winged helix-like DNA-binding domain superfamily/Winged helix DNA-binding domain"/>
    <property type="match status" value="1"/>
</dbReference>
<evidence type="ECO:0000256" key="6">
    <source>
        <dbReference type="RuleBase" id="RU000716"/>
    </source>
</evidence>
<dbReference type="EMBL" id="DNAA01000108">
    <property type="protein sequence ID" value="HBA08870.1"/>
    <property type="molecule type" value="Genomic_DNA"/>
</dbReference>
<sequence length="200" mass="22722">MANGKLIDEQLVMLSQLGDAHAFGLLAEKYQNKLYRVILRIIKNQSIVEDLVQESFIKAYRSIANFRGDSAFYTWLYKIGLNTARSYLYDKKHSPQIDCSIESEDLDNLSAASNLYSPETPESELSNKQIAKTVNDSIEALPSELKLAITLREIDGLSYEQISLTMDCPIGTTRSRIFRARNIISEKLKPLLNAKQGQRW</sequence>
<dbReference type="InterPro" id="IPR013324">
    <property type="entry name" value="RNA_pol_sigma_r3/r4-like"/>
</dbReference>
<dbReference type="InterPro" id="IPR013249">
    <property type="entry name" value="RNA_pol_sigma70_r4_t2"/>
</dbReference>
<evidence type="ECO:0000256" key="3">
    <source>
        <dbReference type="ARBA" id="ARBA00023082"/>
    </source>
</evidence>
<evidence type="ECO:0000259" key="7">
    <source>
        <dbReference type="Pfam" id="PF04542"/>
    </source>
</evidence>
<keyword evidence="5 6" id="KW-0804">Transcription</keyword>
<evidence type="ECO:0000256" key="2">
    <source>
        <dbReference type="ARBA" id="ARBA00023015"/>
    </source>
</evidence>
<dbReference type="NCBIfam" id="TIGR02937">
    <property type="entry name" value="sigma70-ECF"/>
    <property type="match status" value="1"/>
</dbReference>
<gene>
    <name evidence="9" type="ORF">DCW48_04405</name>
</gene>
<dbReference type="InterPro" id="IPR013325">
    <property type="entry name" value="RNA_pol_sigma_r2"/>
</dbReference>
<keyword evidence="2 6" id="KW-0805">Transcription regulation</keyword>
<dbReference type="Proteomes" id="UP000264313">
    <property type="component" value="Unassembled WGS sequence"/>
</dbReference>
<evidence type="ECO:0000313" key="10">
    <source>
        <dbReference type="Proteomes" id="UP000264313"/>
    </source>
</evidence>
<feature type="domain" description="RNA polymerase sigma-70 region 2" evidence="7">
    <location>
        <begin position="26"/>
        <end position="92"/>
    </location>
</feature>
<accession>A0A351R9Z9</accession>
<dbReference type="PANTHER" id="PTHR43133">
    <property type="entry name" value="RNA POLYMERASE ECF-TYPE SIGMA FACTO"/>
    <property type="match status" value="1"/>
</dbReference>
<feature type="domain" description="RNA polymerase sigma factor 70 region 4 type 2" evidence="8">
    <location>
        <begin position="137"/>
        <end position="181"/>
    </location>
</feature>
<evidence type="ECO:0000256" key="4">
    <source>
        <dbReference type="ARBA" id="ARBA00023125"/>
    </source>
</evidence>
<dbReference type="AlphaFoldDB" id="A0A351R9Z9"/>
<dbReference type="InterPro" id="IPR039425">
    <property type="entry name" value="RNA_pol_sigma-70-like"/>
</dbReference>
<dbReference type="InterPro" id="IPR036388">
    <property type="entry name" value="WH-like_DNA-bd_sf"/>
</dbReference>
<dbReference type="SUPFAM" id="SSF88659">
    <property type="entry name" value="Sigma3 and sigma4 domains of RNA polymerase sigma factors"/>
    <property type="match status" value="1"/>
</dbReference>
<dbReference type="STRING" id="1132855.GCA_000384255_00440"/>
<comment type="caution">
    <text evidence="9">The sequence shown here is derived from an EMBL/GenBank/DDBJ whole genome shotgun (WGS) entry which is preliminary data.</text>
</comment>
<dbReference type="GO" id="GO:0016987">
    <property type="term" value="F:sigma factor activity"/>
    <property type="evidence" value="ECO:0007669"/>
    <property type="project" value="UniProtKB-KW"/>
</dbReference>
<proteinExistence type="inferred from homology"/>
<comment type="similarity">
    <text evidence="1 6">Belongs to the sigma-70 factor family. ECF subfamily.</text>
</comment>
<reference evidence="9 10" key="1">
    <citation type="journal article" date="2018" name="Nat. Biotechnol.">
        <title>A standardized bacterial taxonomy based on genome phylogeny substantially revises the tree of life.</title>
        <authorList>
            <person name="Parks D.H."/>
            <person name="Chuvochina M."/>
            <person name="Waite D.W."/>
            <person name="Rinke C."/>
            <person name="Skarshewski A."/>
            <person name="Chaumeil P.A."/>
            <person name="Hugenholtz P."/>
        </authorList>
    </citation>
    <scope>NUCLEOTIDE SEQUENCE [LARGE SCALE GENOMIC DNA]</scope>
    <source>
        <strain evidence="9">UBA9958</strain>
    </source>
</reference>
<evidence type="ECO:0000256" key="1">
    <source>
        <dbReference type="ARBA" id="ARBA00010641"/>
    </source>
</evidence>
<dbReference type="CDD" id="cd06171">
    <property type="entry name" value="Sigma70_r4"/>
    <property type="match status" value="1"/>
</dbReference>
<dbReference type="InterPro" id="IPR000838">
    <property type="entry name" value="RNA_pol_sigma70_ECF_CS"/>
</dbReference>
<keyword evidence="3 6" id="KW-0731">Sigma factor</keyword>
<evidence type="ECO:0000256" key="5">
    <source>
        <dbReference type="ARBA" id="ARBA00023163"/>
    </source>
</evidence>
<evidence type="ECO:0000259" key="8">
    <source>
        <dbReference type="Pfam" id="PF08281"/>
    </source>
</evidence>
<dbReference type="PROSITE" id="PS01063">
    <property type="entry name" value="SIGMA70_ECF"/>
    <property type="match status" value="1"/>
</dbReference>
<dbReference type="Pfam" id="PF08281">
    <property type="entry name" value="Sigma70_r4_2"/>
    <property type="match status" value="1"/>
</dbReference>
<organism evidence="9 10">
    <name type="scientific">Methylotenera mobilis</name>
    <dbReference type="NCBI Taxonomy" id="359408"/>
    <lineage>
        <taxon>Bacteria</taxon>
        <taxon>Pseudomonadati</taxon>
        <taxon>Pseudomonadota</taxon>
        <taxon>Betaproteobacteria</taxon>
        <taxon>Nitrosomonadales</taxon>
        <taxon>Methylophilaceae</taxon>
        <taxon>Methylotenera</taxon>
    </lineage>
</organism>
<keyword evidence="4 6" id="KW-0238">DNA-binding</keyword>
<dbReference type="Gene3D" id="1.10.1740.10">
    <property type="match status" value="1"/>
</dbReference>
<dbReference type="GO" id="GO:0003677">
    <property type="term" value="F:DNA binding"/>
    <property type="evidence" value="ECO:0007669"/>
    <property type="project" value="UniProtKB-KW"/>
</dbReference>
<dbReference type="InterPro" id="IPR007627">
    <property type="entry name" value="RNA_pol_sigma70_r2"/>
</dbReference>
<dbReference type="InterPro" id="IPR014284">
    <property type="entry name" value="RNA_pol_sigma-70_dom"/>
</dbReference>
<evidence type="ECO:0000313" key="9">
    <source>
        <dbReference type="EMBL" id="HBA08870.1"/>
    </source>
</evidence>
<dbReference type="SUPFAM" id="SSF88946">
    <property type="entry name" value="Sigma2 domain of RNA polymerase sigma factors"/>
    <property type="match status" value="1"/>
</dbReference>
<protein>
    <recommendedName>
        <fullName evidence="6">RNA polymerase sigma factor</fullName>
    </recommendedName>
</protein>
<name>A0A351R9Z9_9PROT</name>
<dbReference type="GO" id="GO:0006352">
    <property type="term" value="P:DNA-templated transcription initiation"/>
    <property type="evidence" value="ECO:0007669"/>
    <property type="project" value="InterPro"/>
</dbReference>